<organism evidence="1 2">
    <name type="scientific">Micromonospora andamanensis</name>
    <dbReference type="NCBI Taxonomy" id="1287068"/>
    <lineage>
        <taxon>Bacteria</taxon>
        <taxon>Bacillati</taxon>
        <taxon>Actinomycetota</taxon>
        <taxon>Actinomycetes</taxon>
        <taxon>Micromonosporales</taxon>
        <taxon>Micromonosporaceae</taxon>
        <taxon>Micromonospora</taxon>
    </lineage>
</organism>
<keyword evidence="2" id="KW-1185">Reference proteome</keyword>
<name>A0ABQ4I146_9ACTN</name>
<comment type="caution">
    <text evidence="1">The sequence shown here is derived from an EMBL/GenBank/DDBJ whole genome shotgun (WGS) entry which is preliminary data.</text>
</comment>
<evidence type="ECO:0000313" key="1">
    <source>
        <dbReference type="EMBL" id="GIJ11643.1"/>
    </source>
</evidence>
<gene>
    <name evidence="1" type="ORF">Van01_48570</name>
</gene>
<dbReference type="EMBL" id="BOOZ01000035">
    <property type="protein sequence ID" value="GIJ11643.1"/>
    <property type="molecule type" value="Genomic_DNA"/>
</dbReference>
<reference evidence="1 2" key="1">
    <citation type="submission" date="2021-01" db="EMBL/GenBank/DDBJ databases">
        <title>Whole genome shotgun sequence of Verrucosispora andamanensis NBRC 109075.</title>
        <authorList>
            <person name="Komaki H."/>
            <person name="Tamura T."/>
        </authorList>
    </citation>
    <scope>NUCLEOTIDE SEQUENCE [LARGE SCALE GENOMIC DNA]</scope>
    <source>
        <strain evidence="1 2">NBRC 109075</strain>
    </source>
</reference>
<accession>A0ABQ4I146</accession>
<proteinExistence type="predicted"/>
<protein>
    <recommendedName>
        <fullName evidence="3">DUF2867 domain-containing protein</fullName>
    </recommendedName>
</protein>
<sequence length="167" mass="18214">MTVGATVSTIGVERVPASVRTLSSLSRIDYADHFVLPTDAAATVERWARVMFGDTPDAIELFLWRGLLGLRLSRTASANTVAGWQIGEQSAEWIRLEAASWFLTANLVVQASGDSVALGTFLRYDRWLAHLIWPPLSALHRRLVPGVLRKATSRITAGKTPSGVSSR</sequence>
<evidence type="ECO:0008006" key="3">
    <source>
        <dbReference type="Google" id="ProtNLM"/>
    </source>
</evidence>
<evidence type="ECO:0000313" key="2">
    <source>
        <dbReference type="Proteomes" id="UP000647017"/>
    </source>
</evidence>
<dbReference type="RefSeq" id="WP_204011999.1">
    <property type="nucleotide sequence ID" value="NZ_BOOZ01000035.1"/>
</dbReference>
<dbReference type="Proteomes" id="UP000647017">
    <property type="component" value="Unassembled WGS sequence"/>
</dbReference>